<organism evidence="1 2">
    <name type="scientific">Ascobolus immersus RN42</name>
    <dbReference type="NCBI Taxonomy" id="1160509"/>
    <lineage>
        <taxon>Eukaryota</taxon>
        <taxon>Fungi</taxon>
        <taxon>Dikarya</taxon>
        <taxon>Ascomycota</taxon>
        <taxon>Pezizomycotina</taxon>
        <taxon>Pezizomycetes</taxon>
        <taxon>Pezizales</taxon>
        <taxon>Ascobolaceae</taxon>
        <taxon>Ascobolus</taxon>
    </lineage>
</organism>
<reference evidence="1 2" key="1">
    <citation type="journal article" date="2018" name="Nat. Ecol. Evol.">
        <title>Pezizomycetes genomes reveal the molecular basis of ectomycorrhizal truffle lifestyle.</title>
        <authorList>
            <person name="Murat C."/>
            <person name="Payen T."/>
            <person name="Noel B."/>
            <person name="Kuo A."/>
            <person name="Morin E."/>
            <person name="Chen J."/>
            <person name="Kohler A."/>
            <person name="Krizsan K."/>
            <person name="Balestrini R."/>
            <person name="Da Silva C."/>
            <person name="Montanini B."/>
            <person name="Hainaut M."/>
            <person name="Levati E."/>
            <person name="Barry K.W."/>
            <person name="Belfiori B."/>
            <person name="Cichocki N."/>
            <person name="Clum A."/>
            <person name="Dockter R.B."/>
            <person name="Fauchery L."/>
            <person name="Guy J."/>
            <person name="Iotti M."/>
            <person name="Le Tacon F."/>
            <person name="Lindquist E.A."/>
            <person name="Lipzen A."/>
            <person name="Malagnac F."/>
            <person name="Mello A."/>
            <person name="Molinier V."/>
            <person name="Miyauchi S."/>
            <person name="Poulain J."/>
            <person name="Riccioni C."/>
            <person name="Rubini A."/>
            <person name="Sitrit Y."/>
            <person name="Splivallo R."/>
            <person name="Traeger S."/>
            <person name="Wang M."/>
            <person name="Zifcakova L."/>
            <person name="Wipf D."/>
            <person name="Zambonelli A."/>
            <person name="Paolocci F."/>
            <person name="Nowrousian M."/>
            <person name="Ottonello S."/>
            <person name="Baldrian P."/>
            <person name="Spatafora J.W."/>
            <person name="Henrissat B."/>
            <person name="Nagy L.G."/>
            <person name="Aury J.M."/>
            <person name="Wincker P."/>
            <person name="Grigoriev I.V."/>
            <person name="Bonfante P."/>
            <person name="Martin F.M."/>
        </authorList>
    </citation>
    <scope>NUCLEOTIDE SEQUENCE [LARGE SCALE GENOMIC DNA]</scope>
    <source>
        <strain evidence="1 2">RN42</strain>
    </source>
</reference>
<protein>
    <submittedName>
        <fullName evidence="1">Uncharacterized protein</fullName>
    </submittedName>
</protein>
<sequence>MLFTIRPVDPETYYRDAEAHLVALLDRGNEGTQGMENEPESIEYYELESDLRLDRSEEDDKSEYDSKTNALRDLIRDLVDLRKTQFGRPYPTRIFHMLIQHALFYKDVLFSALQRVNSVRYDDFWFITIDNTLASYTRLSDLLVSPFEVLRERHDAGLLREHQVQLAAYVHTRMLERLASVCELAFELAFELDMTEMPGEREPDNLEDGWKLRELAGMFFRDVKVSCYTLEKLVLKLRSERLEVLLLKYLEEDGGEVGSRVASAIHALNEQKEIYSNSQSKMLDLWSSRRCY</sequence>
<keyword evidence="2" id="KW-1185">Reference proteome</keyword>
<dbReference type="AlphaFoldDB" id="A0A3N4IC74"/>
<name>A0A3N4IC74_ASCIM</name>
<gene>
    <name evidence="1" type="ORF">BJ508DRAFT_361411</name>
</gene>
<dbReference type="EMBL" id="ML119673">
    <property type="protein sequence ID" value="RPA82258.1"/>
    <property type="molecule type" value="Genomic_DNA"/>
</dbReference>
<accession>A0A3N4IC74</accession>
<proteinExistence type="predicted"/>
<evidence type="ECO:0000313" key="1">
    <source>
        <dbReference type="EMBL" id="RPA82258.1"/>
    </source>
</evidence>
<dbReference type="Proteomes" id="UP000275078">
    <property type="component" value="Unassembled WGS sequence"/>
</dbReference>
<evidence type="ECO:0000313" key="2">
    <source>
        <dbReference type="Proteomes" id="UP000275078"/>
    </source>
</evidence>